<dbReference type="SUPFAM" id="SSF55608">
    <property type="entry name" value="Homing endonucleases"/>
    <property type="match status" value="1"/>
</dbReference>
<feature type="non-terminal residue" evidence="1">
    <location>
        <position position="1"/>
    </location>
</feature>
<dbReference type="InterPro" id="IPR027434">
    <property type="entry name" value="Homing_endonucl"/>
</dbReference>
<reference evidence="1" key="1">
    <citation type="submission" date="2008-08" db="EMBL/GenBank/DDBJ databases">
        <title>Identification of differentially expressed genes involved in laccase production of the tropical white-rot fungus TR16.</title>
        <authorList>
            <person name="Zheng X.-B."/>
            <person name="Guo L.-Q."/>
            <person name="Lin J.-F."/>
        </authorList>
    </citation>
    <scope>NUCLEOTIDE SEQUENCE</scope>
    <source>
        <strain evidence="1">TR16</strain>
    </source>
</reference>
<proteinExistence type="evidence at transcript level"/>
<accession>B5TZF9</accession>
<dbReference type="Gene3D" id="3.10.28.10">
    <property type="entry name" value="Homing endonucleases"/>
    <property type="match status" value="1"/>
</dbReference>
<name>B5TZF9_9APHY</name>
<organism evidence="1">
    <name type="scientific">Polyporus grammocephalus</name>
    <dbReference type="NCBI Taxonomy" id="196234"/>
    <lineage>
        <taxon>Eukaryota</taxon>
        <taxon>Fungi</taxon>
        <taxon>Dikarya</taxon>
        <taxon>Basidiomycota</taxon>
        <taxon>Agaricomycotina</taxon>
        <taxon>Agaricomycetes</taxon>
        <taxon>Polyporales</taxon>
        <taxon>Polyporaceae</taxon>
        <taxon>Polyporus</taxon>
    </lineage>
</organism>
<evidence type="ECO:0000313" key="1">
    <source>
        <dbReference type="EMBL" id="ACI03086.1"/>
    </source>
</evidence>
<gene>
    <name evidence="1" type="ORF">lcx32</name>
</gene>
<reference evidence="1" key="2">
    <citation type="journal article" date="2013" name="J. Basic Microbiol.">
        <title>Identification of differentially expressed genes involved in laccase production in tropical white-rot fungus Polyporus sp. PG15.</title>
        <authorList>
            <person name="Wang J."/>
            <person name="Zheng X."/>
            <person name="Lin S."/>
            <person name="Lin J."/>
            <person name="Guo L."/>
            <person name="Chen X."/>
            <person name="Chen Q."/>
        </authorList>
    </citation>
    <scope>NUCLEOTIDE SEQUENCE</scope>
    <source>
        <strain evidence="1">TR16</strain>
    </source>
</reference>
<dbReference type="EMBL" id="FJ151380">
    <property type="protein sequence ID" value="ACI03086.1"/>
    <property type="molecule type" value="mRNA"/>
</dbReference>
<sequence>NSISVITQSTGDVQVLEYIKRNLGFGRIIKQGANTSRFIAEDIASVTLIVALFNGPPPSQSFGGGGGTSYIEN</sequence>
<dbReference type="AlphaFoldDB" id="B5TZF9"/>
<protein>
    <submittedName>
        <fullName evidence="1">Cytochrome c oxidase subunit I</fullName>
    </submittedName>
</protein>